<accession>A0ABS7WQG6</accession>
<dbReference type="Pfam" id="PF03205">
    <property type="entry name" value="MobB"/>
    <property type="match status" value="1"/>
</dbReference>
<dbReference type="Gene3D" id="3.40.50.300">
    <property type="entry name" value="P-loop containing nucleotide triphosphate hydrolases"/>
    <property type="match status" value="1"/>
</dbReference>
<comment type="caution">
    <text evidence="2">The sequence shown here is derived from an EMBL/GenBank/DDBJ whole genome shotgun (WGS) entry which is preliminary data.</text>
</comment>
<name>A0ABS7WQG6_9BACT</name>
<protein>
    <submittedName>
        <fullName evidence="2">Molybdopterin-guanine dinucleotide biosynthesis protein B</fullName>
    </submittedName>
</protein>
<dbReference type="Proteomes" id="UP000786183">
    <property type="component" value="Unassembled WGS sequence"/>
</dbReference>
<sequence>MKKAYAFTGPSNSGKTTLICKISEYLQSLNLKVAIIKHDPKDKAIFDINTKDSYKFYSTGASVAVISPKRTTFFHNESLEFDEILKRFDADIILVEGLKTLPLPRLCVFCKEVDESYLEFSDAIATYSKKDYKITHFNLDDIKAISEFIITNAKEI</sequence>
<dbReference type="InterPro" id="IPR004435">
    <property type="entry name" value="MobB_dom"/>
</dbReference>
<dbReference type="InterPro" id="IPR027417">
    <property type="entry name" value="P-loop_NTPase"/>
</dbReference>
<dbReference type="InterPro" id="IPR052539">
    <property type="entry name" value="MGD_biosynthesis_adapter"/>
</dbReference>
<organism evidence="2 3">
    <name type="scientific">Campylobacter canadensis</name>
    <dbReference type="NCBI Taxonomy" id="449520"/>
    <lineage>
        <taxon>Bacteria</taxon>
        <taxon>Pseudomonadati</taxon>
        <taxon>Campylobacterota</taxon>
        <taxon>Epsilonproteobacteria</taxon>
        <taxon>Campylobacterales</taxon>
        <taxon>Campylobacteraceae</taxon>
        <taxon>Campylobacter</taxon>
    </lineage>
</organism>
<reference evidence="2 3" key="1">
    <citation type="submission" date="2020-07" db="EMBL/GenBank/DDBJ databases">
        <title>Transfer of Campylobacter canadensis to the novel genus Avispirillum gen. nov., that also includes two novel species recovered from migratory waterfowl: Avispirillum anseris sp. nov. and Avispirillum brantae sp. nov.</title>
        <authorList>
            <person name="Miller W.G."/>
            <person name="Chapman M.H."/>
            <person name="Yee E."/>
            <person name="Inglis G.D."/>
        </authorList>
    </citation>
    <scope>NUCLEOTIDE SEQUENCE [LARGE SCALE GENOMIC DNA]</scope>
    <source>
        <strain evidence="2 3">L283</strain>
    </source>
</reference>
<dbReference type="PANTHER" id="PTHR40072">
    <property type="entry name" value="MOLYBDOPTERIN-GUANINE DINUCLEOTIDE BIOSYNTHESIS ADAPTER PROTEIN-RELATED"/>
    <property type="match status" value="1"/>
</dbReference>
<evidence type="ECO:0000259" key="1">
    <source>
        <dbReference type="Pfam" id="PF03205"/>
    </source>
</evidence>
<dbReference type="PANTHER" id="PTHR40072:SF1">
    <property type="entry name" value="MOLYBDOPTERIN-GUANINE DINUCLEOTIDE BIOSYNTHESIS ADAPTER PROTEIN"/>
    <property type="match status" value="1"/>
</dbReference>
<evidence type="ECO:0000313" key="2">
    <source>
        <dbReference type="EMBL" id="MBZ7987018.1"/>
    </source>
</evidence>
<gene>
    <name evidence="2" type="primary">mobB</name>
    <name evidence="2" type="ORF">AVCANL283_02645</name>
</gene>
<dbReference type="NCBIfam" id="TIGR00176">
    <property type="entry name" value="mobB"/>
    <property type="match status" value="1"/>
</dbReference>
<dbReference type="SUPFAM" id="SSF52540">
    <property type="entry name" value="P-loop containing nucleoside triphosphate hydrolases"/>
    <property type="match status" value="1"/>
</dbReference>
<evidence type="ECO:0000313" key="3">
    <source>
        <dbReference type="Proteomes" id="UP000786183"/>
    </source>
</evidence>
<keyword evidence="3" id="KW-1185">Reference proteome</keyword>
<dbReference type="EMBL" id="JACGBB010000004">
    <property type="protein sequence ID" value="MBZ7987018.1"/>
    <property type="molecule type" value="Genomic_DNA"/>
</dbReference>
<feature type="domain" description="Molybdopterin-guanine dinucleotide biosynthesis protein B (MobB)" evidence="1">
    <location>
        <begin position="6"/>
        <end position="118"/>
    </location>
</feature>
<proteinExistence type="predicted"/>